<accession>A0A7R7DLZ3</accession>
<organism evidence="2 3">
    <name type="scientific">Actinocatenispora thailandica</name>
    <dbReference type="NCBI Taxonomy" id="227318"/>
    <lineage>
        <taxon>Bacteria</taxon>
        <taxon>Bacillati</taxon>
        <taxon>Actinomycetota</taxon>
        <taxon>Actinomycetes</taxon>
        <taxon>Micromonosporales</taxon>
        <taxon>Micromonosporaceae</taxon>
        <taxon>Actinocatenispora</taxon>
    </lineage>
</organism>
<evidence type="ECO:0000313" key="2">
    <source>
        <dbReference type="EMBL" id="BCJ34047.1"/>
    </source>
</evidence>
<dbReference type="PANTHER" id="PTHR42305">
    <property type="entry name" value="MEMBRANE PROTEIN RV1733C-RELATED"/>
    <property type="match status" value="1"/>
</dbReference>
<gene>
    <name evidence="2" type="ORF">Athai_15500</name>
</gene>
<dbReference type="PANTHER" id="PTHR42305:SF1">
    <property type="entry name" value="MEMBRANE PROTEIN RV1733C-RELATED"/>
    <property type="match status" value="1"/>
</dbReference>
<name>A0A7R7DLZ3_9ACTN</name>
<dbReference type="AlphaFoldDB" id="A0A7R7DLZ3"/>
<dbReference type="InterPro" id="IPR039708">
    <property type="entry name" value="MT1774/Rv1733c-like"/>
</dbReference>
<keyword evidence="1" id="KW-1133">Transmembrane helix</keyword>
<reference evidence="2 3" key="1">
    <citation type="submission" date="2020-08" db="EMBL/GenBank/DDBJ databases">
        <title>Whole genome shotgun sequence of Actinocatenispora thailandica NBRC 105041.</title>
        <authorList>
            <person name="Komaki H."/>
            <person name="Tamura T."/>
        </authorList>
    </citation>
    <scope>NUCLEOTIDE SEQUENCE [LARGE SCALE GENOMIC DNA]</scope>
    <source>
        <strain evidence="2 3">NBRC 105041</strain>
    </source>
</reference>
<protein>
    <recommendedName>
        <fullName evidence="4">Integral membrane protein</fullName>
    </recommendedName>
</protein>
<evidence type="ECO:0000313" key="3">
    <source>
        <dbReference type="Proteomes" id="UP000611640"/>
    </source>
</evidence>
<evidence type="ECO:0000256" key="1">
    <source>
        <dbReference type="SAM" id="Phobius"/>
    </source>
</evidence>
<dbReference type="EMBL" id="AP023355">
    <property type="protein sequence ID" value="BCJ34047.1"/>
    <property type="molecule type" value="Genomic_DNA"/>
</dbReference>
<sequence>MGRRPLPWLRRAVRRLWPGHNPMCRHSDRVEAAVLRTACAAVLLAAVVGAMVGAQSAADSEHTAQLARAGTHTHRVVLVRDAPSAAPGWGSANGVGTQVPVLARWHTSTGVRTGTVHVAADTPAGARVTVWFDTHEHQTTRPESRLGTVMDGVGPGLAVFLAVAAAGGLAVFGTRLLLDRRRLWDWDREWLRVEPIWTRRPRRGHHH</sequence>
<keyword evidence="1" id="KW-0472">Membrane</keyword>
<evidence type="ECO:0008006" key="4">
    <source>
        <dbReference type="Google" id="ProtNLM"/>
    </source>
</evidence>
<dbReference type="Proteomes" id="UP000611640">
    <property type="component" value="Chromosome"/>
</dbReference>
<feature type="transmembrane region" description="Helical" evidence="1">
    <location>
        <begin position="157"/>
        <end position="178"/>
    </location>
</feature>
<proteinExistence type="predicted"/>
<feature type="transmembrane region" description="Helical" evidence="1">
    <location>
        <begin position="33"/>
        <end position="54"/>
    </location>
</feature>
<keyword evidence="1" id="KW-0812">Transmembrane</keyword>
<dbReference type="KEGG" id="atl:Athai_15500"/>
<keyword evidence="3" id="KW-1185">Reference proteome</keyword>